<dbReference type="EMBL" id="RCVZ01000004">
    <property type="protein sequence ID" value="RLQ96165.1"/>
    <property type="molecule type" value="Genomic_DNA"/>
</dbReference>
<evidence type="ECO:0000313" key="4">
    <source>
        <dbReference type="Proteomes" id="UP000276770"/>
    </source>
</evidence>
<comment type="similarity">
    <text evidence="1">Belongs to the Tlp family.</text>
</comment>
<sequence length="85" mass="10042">MTRNTPNPDNRNDNVEKLQDMVQNTIENMEKAEASMEFSESVQQTEQIKAKNERRRESIQAMRDEMKDEAQARKSGFRDDQNSYQ</sequence>
<dbReference type="NCBIfam" id="TIGR03090">
    <property type="entry name" value="SASP_tlp"/>
    <property type="match status" value="1"/>
</dbReference>
<keyword evidence="4" id="KW-1185">Reference proteome</keyword>
<dbReference type="InterPro" id="IPR017524">
    <property type="entry name" value="SASP_thioredoxin-like"/>
</dbReference>
<dbReference type="AlphaFoldDB" id="A0A3L7K0P9"/>
<feature type="region of interest" description="Disordered" evidence="2">
    <location>
        <begin position="29"/>
        <end position="85"/>
    </location>
</feature>
<comment type="induction">
    <text evidence="1">Expressed only in the forespore compartment of sporulating cells.</text>
</comment>
<protein>
    <recommendedName>
        <fullName evidence="1">Small, acid-soluble spore protein Tlp</fullName>
    </recommendedName>
</protein>
<keyword evidence="1" id="KW-0749">Sporulation</keyword>
<dbReference type="GO" id="GO:0030435">
    <property type="term" value="P:sporulation resulting in formation of a cellular spore"/>
    <property type="evidence" value="ECO:0007669"/>
    <property type="project" value="UniProtKB-KW"/>
</dbReference>
<reference evidence="3 4" key="1">
    <citation type="submission" date="2018-10" db="EMBL/GenBank/DDBJ databases">
        <title>Falsibacillus sp. genome draft.</title>
        <authorList>
            <person name="Shi S."/>
        </authorList>
    </citation>
    <scope>NUCLEOTIDE SEQUENCE [LARGE SCALE GENOMIC DNA]</scope>
    <source>
        <strain evidence="3 4">GY 10110</strain>
    </source>
</reference>
<proteinExistence type="evidence at transcript level"/>
<dbReference type="Proteomes" id="UP000276770">
    <property type="component" value="Unassembled WGS sequence"/>
</dbReference>
<organism evidence="3 4">
    <name type="scientific">Falsibacillus albus</name>
    <dbReference type="NCBI Taxonomy" id="2478915"/>
    <lineage>
        <taxon>Bacteria</taxon>
        <taxon>Bacillati</taxon>
        <taxon>Bacillota</taxon>
        <taxon>Bacilli</taxon>
        <taxon>Bacillales</taxon>
        <taxon>Bacillaceae</taxon>
        <taxon>Falsibacillus</taxon>
    </lineage>
</organism>
<dbReference type="HAMAP" id="MF_01506">
    <property type="entry name" value="Tlp"/>
    <property type="match status" value="1"/>
</dbReference>
<evidence type="ECO:0000313" key="3">
    <source>
        <dbReference type="EMBL" id="RLQ96165.1"/>
    </source>
</evidence>
<dbReference type="OrthoDB" id="1799076at2"/>
<comment type="subcellular location">
    <subcellularLocation>
        <location evidence="1">Spore core</location>
    </subcellularLocation>
</comment>
<gene>
    <name evidence="1" type="primary">tlp</name>
    <name evidence="3" type="ORF">D9X91_07695</name>
</gene>
<comment type="caution">
    <text evidence="3">The sequence shown here is derived from an EMBL/GenBank/DDBJ whole genome shotgun (WGS) entry which is preliminary data.</text>
</comment>
<dbReference type="GO" id="GO:0030436">
    <property type="term" value="P:asexual sporulation"/>
    <property type="evidence" value="ECO:0007669"/>
    <property type="project" value="UniProtKB-UniRule"/>
</dbReference>
<evidence type="ECO:0000256" key="1">
    <source>
        <dbReference type="HAMAP-Rule" id="MF_01506"/>
    </source>
</evidence>
<feature type="compositionally biased region" description="Polar residues" evidence="2">
    <location>
        <begin position="38"/>
        <end position="47"/>
    </location>
</feature>
<name>A0A3L7K0P9_9BACI</name>
<feature type="compositionally biased region" description="Basic and acidic residues" evidence="2">
    <location>
        <begin position="48"/>
        <end position="85"/>
    </location>
</feature>
<evidence type="ECO:0000256" key="2">
    <source>
        <dbReference type="SAM" id="MobiDB-lite"/>
    </source>
</evidence>
<dbReference type="RefSeq" id="WP_121680017.1">
    <property type="nucleotide sequence ID" value="NZ_RCVZ01000004.1"/>
</dbReference>
<dbReference type="Pfam" id="PF19824">
    <property type="entry name" value="Tlp"/>
    <property type="match status" value="1"/>
</dbReference>
<accession>A0A3L7K0P9</accession>